<dbReference type="CDD" id="cd00567">
    <property type="entry name" value="ACAD"/>
    <property type="match status" value="1"/>
</dbReference>
<evidence type="ECO:0000256" key="4">
    <source>
        <dbReference type="ARBA" id="ARBA00023002"/>
    </source>
</evidence>
<dbReference type="Proteomes" id="UP000008363">
    <property type="component" value="Unassembled WGS sequence"/>
</dbReference>
<reference evidence="6 7" key="1">
    <citation type="submission" date="2012-08" db="EMBL/GenBank/DDBJ databases">
        <title>Whole genome shotgun sequence of Gordonia rhizosphera NBRC 16068.</title>
        <authorList>
            <person name="Takarada H."/>
            <person name="Isaki S."/>
            <person name="Hosoyama A."/>
            <person name="Tsuchikane K."/>
            <person name="Katsumata H."/>
            <person name="Baba S."/>
            <person name="Ohji S."/>
            <person name="Yamazaki S."/>
            <person name="Fujita N."/>
        </authorList>
    </citation>
    <scope>NUCLEOTIDE SEQUENCE [LARGE SCALE GENOMIC DNA]</scope>
    <source>
        <strain evidence="6 7">NBRC 16068</strain>
    </source>
</reference>
<dbReference type="eggNOG" id="COG1960">
    <property type="taxonomic scope" value="Bacteria"/>
</dbReference>
<dbReference type="PANTHER" id="PTHR43884">
    <property type="entry name" value="ACYL-COA DEHYDROGENASE"/>
    <property type="match status" value="1"/>
</dbReference>
<gene>
    <name evidence="6" type="ORF">GORHZ_171_00330</name>
</gene>
<evidence type="ECO:0000313" key="6">
    <source>
        <dbReference type="EMBL" id="GAB92360.1"/>
    </source>
</evidence>
<keyword evidence="2" id="KW-0285">Flavoprotein</keyword>
<dbReference type="EMBL" id="BAHC01000171">
    <property type="protein sequence ID" value="GAB92360.1"/>
    <property type="molecule type" value="Genomic_DNA"/>
</dbReference>
<comment type="caution">
    <text evidence="6">The sequence shown here is derived from an EMBL/GenBank/DDBJ whole genome shotgun (WGS) entry which is preliminary data.</text>
</comment>
<dbReference type="InterPro" id="IPR009100">
    <property type="entry name" value="AcylCoA_DH/oxidase_NM_dom_sf"/>
</dbReference>
<dbReference type="InterPro" id="IPR046373">
    <property type="entry name" value="Acyl-CoA_Oxase/DH_mid-dom_sf"/>
</dbReference>
<dbReference type="Gene3D" id="2.40.110.10">
    <property type="entry name" value="Butyryl-CoA Dehydrogenase, subunit A, domain 2"/>
    <property type="match status" value="1"/>
</dbReference>
<evidence type="ECO:0000256" key="2">
    <source>
        <dbReference type="ARBA" id="ARBA00022630"/>
    </source>
</evidence>
<dbReference type="InterPro" id="IPR036250">
    <property type="entry name" value="AcylCo_DH-like_C"/>
</dbReference>
<evidence type="ECO:0000256" key="3">
    <source>
        <dbReference type="ARBA" id="ARBA00022827"/>
    </source>
</evidence>
<dbReference type="OrthoDB" id="7328575at2"/>
<dbReference type="Pfam" id="PF00441">
    <property type="entry name" value="Acyl-CoA_dh_1"/>
    <property type="match status" value="1"/>
</dbReference>
<name>K6VZN3_9ACTN</name>
<dbReference type="Gene3D" id="1.20.140.10">
    <property type="entry name" value="Butyryl-CoA Dehydrogenase, subunit A, domain 3"/>
    <property type="match status" value="1"/>
</dbReference>
<dbReference type="GO" id="GO:0003995">
    <property type="term" value="F:acyl-CoA dehydrogenase activity"/>
    <property type="evidence" value="ECO:0007669"/>
    <property type="project" value="TreeGrafter"/>
</dbReference>
<proteinExistence type="inferred from homology"/>
<accession>K6VZN3</accession>
<dbReference type="AlphaFoldDB" id="K6VZN3"/>
<dbReference type="SUPFAM" id="SSF56645">
    <property type="entry name" value="Acyl-CoA dehydrogenase NM domain-like"/>
    <property type="match status" value="1"/>
</dbReference>
<protein>
    <submittedName>
        <fullName evidence="6">Putative acyl-CoA dehydrogenase</fullName>
    </submittedName>
</protein>
<keyword evidence="3" id="KW-0274">FAD</keyword>
<sequence>MKITDSAELTELRQSLSRMLSGHESYSVGSGSPDARAREWKLLSQEFGLFEAIADPDVQGDVGRLRLMCTVCERLGGVLSSAAVGSTMTGVGVLAESSEPVAQQLLTEVLAQMHVVAVAPGDAGRPLSAALDGTRTTVSGTMRLVLHADDADVFLVPARIETDEVLVAVRRADGGVSTTLTPTLDSTRTFALVSFDAAPAAIVARSGDAPAAIARLVDTGTLLMAAESLGGARRCFDMTLEFVQVREQFGRTIGSFQALKHRLVDMFVAIEATSALVDYAAAVGDVTDVDPTHFRTSASAAKAYACETFTTVASESIQMHGATGFTWEHQAHRYFKRAQVVAKYWGTNEVHWERVASATLTTSQ</sequence>
<keyword evidence="4" id="KW-0560">Oxidoreductase</keyword>
<keyword evidence="7" id="KW-1185">Reference proteome</keyword>
<dbReference type="STRING" id="1108045.GORHZ_171_00330"/>
<evidence type="ECO:0000259" key="5">
    <source>
        <dbReference type="Pfam" id="PF00441"/>
    </source>
</evidence>
<feature type="domain" description="Acyl-CoA dehydrogenase/oxidase C-terminal" evidence="5">
    <location>
        <begin position="220"/>
        <end position="358"/>
    </location>
</feature>
<dbReference type="InterPro" id="IPR009075">
    <property type="entry name" value="AcylCo_DH/oxidase_C"/>
</dbReference>
<evidence type="ECO:0000256" key="1">
    <source>
        <dbReference type="ARBA" id="ARBA00009347"/>
    </source>
</evidence>
<evidence type="ECO:0000313" key="7">
    <source>
        <dbReference type="Proteomes" id="UP000008363"/>
    </source>
</evidence>
<dbReference type="PANTHER" id="PTHR43884:SF20">
    <property type="entry name" value="ACYL-COA DEHYDROGENASE FADE28"/>
    <property type="match status" value="1"/>
</dbReference>
<comment type="similarity">
    <text evidence="1">Belongs to the acyl-CoA dehydrogenase family.</text>
</comment>
<dbReference type="RefSeq" id="WP_006336704.1">
    <property type="nucleotide sequence ID" value="NZ_BAHC01000171.1"/>
</dbReference>
<dbReference type="SUPFAM" id="SSF47203">
    <property type="entry name" value="Acyl-CoA dehydrogenase C-terminal domain-like"/>
    <property type="match status" value="1"/>
</dbReference>
<organism evidence="6 7">
    <name type="scientific">Gordonia rhizosphera NBRC 16068</name>
    <dbReference type="NCBI Taxonomy" id="1108045"/>
    <lineage>
        <taxon>Bacteria</taxon>
        <taxon>Bacillati</taxon>
        <taxon>Actinomycetota</taxon>
        <taxon>Actinomycetes</taxon>
        <taxon>Mycobacteriales</taxon>
        <taxon>Gordoniaceae</taxon>
        <taxon>Gordonia</taxon>
    </lineage>
</organism>